<evidence type="ECO:0000256" key="1">
    <source>
        <dbReference type="ARBA" id="ARBA00022737"/>
    </source>
</evidence>
<dbReference type="PANTHER" id="PTHR44943:SF4">
    <property type="entry name" value="TPR REPEAT-CONTAINING PROTEIN MJ0798"/>
    <property type="match status" value="1"/>
</dbReference>
<dbReference type="AlphaFoldDB" id="A0A4R4E4S4"/>
<dbReference type="InterPro" id="IPR019734">
    <property type="entry name" value="TPR_rpt"/>
</dbReference>
<evidence type="ECO:0000313" key="5">
    <source>
        <dbReference type="EMBL" id="TCZ74469.1"/>
    </source>
</evidence>
<organism evidence="5 6">
    <name type="scientific">Flaviaesturariibacter aridisoli</name>
    <dbReference type="NCBI Taxonomy" id="2545761"/>
    <lineage>
        <taxon>Bacteria</taxon>
        <taxon>Pseudomonadati</taxon>
        <taxon>Bacteroidota</taxon>
        <taxon>Chitinophagia</taxon>
        <taxon>Chitinophagales</taxon>
        <taxon>Chitinophagaceae</taxon>
        <taxon>Flaviaestuariibacter</taxon>
    </lineage>
</organism>
<dbReference type="Gene3D" id="1.25.40.10">
    <property type="entry name" value="Tetratricopeptide repeat domain"/>
    <property type="match status" value="2"/>
</dbReference>
<proteinExistence type="predicted"/>
<dbReference type="OrthoDB" id="793001at2"/>
<dbReference type="EMBL" id="SKFH01000002">
    <property type="protein sequence ID" value="TCZ74469.1"/>
    <property type="molecule type" value="Genomic_DNA"/>
</dbReference>
<sequence>MKPTICMILFCCLLFTARSQDAASRYINDGVDLHDRGYLEEAILKYDSALRLDPKHYLANYEKALTLTELKRYADAAALCDFVLREHPDSAARLVYVLYGTLLDYQGQGDEAVRIYTKGIRKNPDSYILYFNRAVSYAQQNKTDDAEADLAHALARNPYHPGSHNLLARLQESANPVYSLLATAFFLALEQRGERATAALQRLDRLLGAGVEQKDEKNISISVFMPSEKDKKKNNEFSRVHLLMSLTAATVMSGHKNDAHADRIRLIMSGAIASLSVPRKEDRGFGWRFYAPLLADLEKAGHLEAWAHLACSSENDSANAAWLSQHKEAVTAFRDWLNGYSWPRNVDK</sequence>
<reference evidence="5 6" key="1">
    <citation type="submission" date="2019-03" db="EMBL/GenBank/DDBJ databases">
        <authorList>
            <person name="Kim M.K.M."/>
        </authorList>
    </citation>
    <scope>NUCLEOTIDE SEQUENCE [LARGE SCALE GENOMIC DNA]</scope>
    <source>
        <strain evidence="5 6">17J68-15</strain>
    </source>
</reference>
<keyword evidence="4" id="KW-0732">Signal</keyword>
<evidence type="ECO:0000313" key="6">
    <source>
        <dbReference type="Proteomes" id="UP000295164"/>
    </source>
</evidence>
<name>A0A4R4E4S4_9BACT</name>
<dbReference type="Pfam" id="PF13432">
    <property type="entry name" value="TPR_16"/>
    <property type="match status" value="2"/>
</dbReference>
<dbReference type="PROSITE" id="PS50005">
    <property type="entry name" value="TPR"/>
    <property type="match status" value="2"/>
</dbReference>
<feature type="signal peptide" evidence="4">
    <location>
        <begin position="1"/>
        <end position="22"/>
    </location>
</feature>
<evidence type="ECO:0000256" key="2">
    <source>
        <dbReference type="ARBA" id="ARBA00022803"/>
    </source>
</evidence>
<accession>A0A4R4E4S4</accession>
<dbReference type="PANTHER" id="PTHR44943">
    <property type="entry name" value="CELLULOSE SYNTHASE OPERON PROTEIN C"/>
    <property type="match status" value="1"/>
</dbReference>
<keyword evidence="1" id="KW-0677">Repeat</keyword>
<feature type="repeat" description="TPR" evidence="3">
    <location>
        <begin position="23"/>
        <end position="56"/>
    </location>
</feature>
<protein>
    <submittedName>
        <fullName evidence="5">Tetratricopeptide repeat protein</fullName>
    </submittedName>
</protein>
<dbReference type="SMART" id="SM00028">
    <property type="entry name" value="TPR"/>
    <property type="match status" value="4"/>
</dbReference>
<keyword evidence="2 3" id="KW-0802">TPR repeat</keyword>
<gene>
    <name evidence="5" type="ORF">E0486_02255</name>
</gene>
<dbReference type="InterPro" id="IPR051685">
    <property type="entry name" value="Ycf3/AcsC/BcsC/TPR_MFPF"/>
</dbReference>
<evidence type="ECO:0000256" key="3">
    <source>
        <dbReference type="PROSITE-ProRule" id="PRU00339"/>
    </source>
</evidence>
<feature type="chain" id="PRO_5020811377" evidence="4">
    <location>
        <begin position="23"/>
        <end position="348"/>
    </location>
</feature>
<dbReference type="Proteomes" id="UP000295164">
    <property type="component" value="Unassembled WGS sequence"/>
</dbReference>
<comment type="caution">
    <text evidence="5">The sequence shown here is derived from an EMBL/GenBank/DDBJ whole genome shotgun (WGS) entry which is preliminary data.</text>
</comment>
<evidence type="ECO:0000256" key="4">
    <source>
        <dbReference type="SAM" id="SignalP"/>
    </source>
</evidence>
<dbReference type="RefSeq" id="WP_131850515.1">
    <property type="nucleotide sequence ID" value="NZ_SKFH01000002.1"/>
</dbReference>
<feature type="repeat" description="TPR" evidence="3">
    <location>
        <begin position="93"/>
        <end position="126"/>
    </location>
</feature>
<keyword evidence="6" id="KW-1185">Reference proteome</keyword>
<dbReference type="InterPro" id="IPR011990">
    <property type="entry name" value="TPR-like_helical_dom_sf"/>
</dbReference>
<dbReference type="SUPFAM" id="SSF48452">
    <property type="entry name" value="TPR-like"/>
    <property type="match status" value="1"/>
</dbReference>